<evidence type="ECO:0000259" key="3">
    <source>
        <dbReference type="Pfam" id="PF03330"/>
    </source>
</evidence>
<reference evidence="4 5" key="1">
    <citation type="submission" date="2018-06" db="EMBL/GenBank/DDBJ databases">
        <title>A transcriptomic atlas of mushroom development highlights an independent origin of complex multicellularity.</title>
        <authorList>
            <consortium name="DOE Joint Genome Institute"/>
            <person name="Krizsan K."/>
            <person name="Almasi E."/>
            <person name="Merenyi Z."/>
            <person name="Sahu N."/>
            <person name="Viragh M."/>
            <person name="Koszo T."/>
            <person name="Mondo S."/>
            <person name="Kiss B."/>
            <person name="Balint B."/>
            <person name="Kues U."/>
            <person name="Barry K."/>
            <person name="Hegedus J.C."/>
            <person name="Henrissat B."/>
            <person name="Johnson J."/>
            <person name="Lipzen A."/>
            <person name="Ohm R."/>
            <person name="Nagy I."/>
            <person name="Pangilinan J."/>
            <person name="Yan J."/>
            <person name="Xiong Y."/>
            <person name="Grigoriev I.V."/>
            <person name="Hibbett D.S."/>
            <person name="Nagy L.G."/>
        </authorList>
    </citation>
    <scope>NUCLEOTIDE SEQUENCE [LARGE SCALE GENOMIC DNA]</scope>
    <source>
        <strain evidence="4 5">SZMC22713</strain>
    </source>
</reference>
<feature type="chain" id="PRO_5021204504" description="RlpA-like protein double-psi beta-barrel domain-containing protein" evidence="2">
    <location>
        <begin position="22"/>
        <end position="129"/>
    </location>
</feature>
<feature type="domain" description="RlpA-like protein double-psi beta-barrel" evidence="3">
    <location>
        <begin position="43"/>
        <end position="124"/>
    </location>
</feature>
<dbReference type="SUPFAM" id="SSF50685">
    <property type="entry name" value="Barwin-like endoglucanases"/>
    <property type="match status" value="1"/>
</dbReference>
<dbReference type="PANTHER" id="PTHR31836:SF28">
    <property type="entry name" value="SRCR DOMAIN-CONTAINING PROTEIN-RELATED"/>
    <property type="match status" value="1"/>
</dbReference>
<dbReference type="OrthoDB" id="623670at2759"/>
<dbReference type="STRING" id="50990.A0A4Y7PMP6"/>
<dbReference type="PANTHER" id="PTHR31836">
    <property type="match status" value="1"/>
</dbReference>
<dbReference type="VEuPathDB" id="FungiDB:BD410DRAFT_832470"/>
<dbReference type="InterPro" id="IPR051477">
    <property type="entry name" value="Expansin_CellWall"/>
</dbReference>
<evidence type="ECO:0000256" key="1">
    <source>
        <dbReference type="ARBA" id="ARBA00022729"/>
    </source>
</evidence>
<dbReference type="Pfam" id="PF03330">
    <property type="entry name" value="DPBB_1"/>
    <property type="match status" value="1"/>
</dbReference>
<keyword evidence="5" id="KW-1185">Reference proteome</keyword>
<organism evidence="4 5">
    <name type="scientific">Rickenella mellea</name>
    <dbReference type="NCBI Taxonomy" id="50990"/>
    <lineage>
        <taxon>Eukaryota</taxon>
        <taxon>Fungi</taxon>
        <taxon>Dikarya</taxon>
        <taxon>Basidiomycota</taxon>
        <taxon>Agaricomycotina</taxon>
        <taxon>Agaricomycetes</taxon>
        <taxon>Hymenochaetales</taxon>
        <taxon>Rickenellaceae</taxon>
        <taxon>Rickenella</taxon>
    </lineage>
</organism>
<evidence type="ECO:0000313" key="5">
    <source>
        <dbReference type="Proteomes" id="UP000294933"/>
    </source>
</evidence>
<dbReference type="CDD" id="cd22191">
    <property type="entry name" value="DPBB_RlpA_EXP_N-like"/>
    <property type="match status" value="1"/>
</dbReference>
<evidence type="ECO:0000256" key="2">
    <source>
        <dbReference type="SAM" id="SignalP"/>
    </source>
</evidence>
<gene>
    <name evidence="4" type="ORF">BD410DRAFT_832470</name>
</gene>
<keyword evidence="1 2" id="KW-0732">Signal</keyword>
<dbReference type="Gene3D" id="2.40.40.10">
    <property type="entry name" value="RlpA-like domain"/>
    <property type="match status" value="1"/>
</dbReference>
<dbReference type="EMBL" id="ML170264">
    <property type="protein sequence ID" value="TDL15730.1"/>
    <property type="molecule type" value="Genomic_DNA"/>
</dbReference>
<dbReference type="InterPro" id="IPR036908">
    <property type="entry name" value="RlpA-like_sf"/>
</dbReference>
<evidence type="ECO:0000313" key="4">
    <source>
        <dbReference type="EMBL" id="TDL15730.1"/>
    </source>
</evidence>
<dbReference type="AlphaFoldDB" id="A0A4Y7PMP6"/>
<proteinExistence type="predicted"/>
<accession>A0A4Y7PMP6</accession>
<dbReference type="InterPro" id="IPR009009">
    <property type="entry name" value="RlpA-like_DPBB"/>
</dbReference>
<feature type="signal peptide" evidence="2">
    <location>
        <begin position="1"/>
        <end position="21"/>
    </location>
</feature>
<dbReference type="Proteomes" id="UP000294933">
    <property type="component" value="Unassembled WGS sequence"/>
</dbReference>
<sequence>MAGKLATLFSFIFVTTVAAMAVPPKRQTTLKLVGQELNDRTPATWFNPSGVGACGVSENGGEHIAAVSPAFRNLCGALLAVTGNGKCTVAVITDVCPGCGEFNLDLSPAAFQDLAPLSTGKVEIVWTIL</sequence>
<protein>
    <recommendedName>
        <fullName evidence="3">RlpA-like protein double-psi beta-barrel domain-containing protein</fullName>
    </recommendedName>
</protein>
<name>A0A4Y7PMP6_9AGAM</name>